<organism evidence="3 4">
    <name type="scientific">Siccirubricoccus soli</name>
    <dbReference type="NCBI Taxonomy" id="2899147"/>
    <lineage>
        <taxon>Bacteria</taxon>
        <taxon>Pseudomonadati</taxon>
        <taxon>Pseudomonadota</taxon>
        <taxon>Alphaproteobacteria</taxon>
        <taxon>Acetobacterales</taxon>
        <taxon>Roseomonadaceae</taxon>
        <taxon>Siccirubricoccus</taxon>
    </lineage>
</organism>
<dbReference type="EMBL" id="JAFIRR010000047">
    <property type="protein sequence ID" value="MCO6416109.1"/>
    <property type="molecule type" value="Genomic_DNA"/>
</dbReference>
<dbReference type="Proteomes" id="UP001523392">
    <property type="component" value="Unassembled WGS sequence"/>
</dbReference>
<dbReference type="InterPro" id="IPR007049">
    <property type="entry name" value="Carb-sel_porin_OprB"/>
</dbReference>
<sequence length="205" mass="22417">MAQRFGSPGAPNVGPPEAALFPDLAALQDRLEEQGWLVRGQATFVLQGHPRFRSPYRGEASLSPAPNARNTFSSDLVLGRRLWTGAEFILDASVTRGFGLSNSTGIAAFPNNEAFRLGSTEPSFYVPRVFLRQTIGLSADTVETDDDPLRFGGPLPRERLTITVGKISVWDIFDENRYSHDARTQFLNWALVAAGAFDFAADARG</sequence>
<dbReference type="InterPro" id="IPR038673">
    <property type="entry name" value="OprB_sf"/>
</dbReference>
<name>A0ABT1D2F5_9PROT</name>
<accession>A0ABT1D2F5</accession>
<reference evidence="3 4" key="1">
    <citation type="submission" date="2021-12" db="EMBL/GenBank/DDBJ databases">
        <title>Siccirubricoccus leaddurans sp. nov., a high concentration Zn2+ tolerance bacterium.</title>
        <authorList>
            <person name="Cao Y."/>
        </authorList>
    </citation>
    <scope>NUCLEOTIDE SEQUENCE [LARGE SCALE GENOMIC DNA]</scope>
    <source>
        <strain evidence="3 4">KC 17139</strain>
    </source>
</reference>
<proteinExistence type="inferred from homology"/>
<dbReference type="Gene3D" id="2.40.160.180">
    <property type="entry name" value="Carbohydrate-selective porin OprB"/>
    <property type="match status" value="1"/>
</dbReference>
<dbReference type="RefSeq" id="WP_252952718.1">
    <property type="nucleotide sequence ID" value="NZ_JAFIRR010000047.1"/>
</dbReference>
<comment type="similarity">
    <text evidence="1 2">Belongs to the OprB family.</text>
</comment>
<evidence type="ECO:0000313" key="3">
    <source>
        <dbReference type="EMBL" id="MCO6416109.1"/>
    </source>
</evidence>
<dbReference type="Pfam" id="PF04966">
    <property type="entry name" value="OprB"/>
    <property type="match status" value="1"/>
</dbReference>
<evidence type="ECO:0000313" key="4">
    <source>
        <dbReference type="Proteomes" id="UP001523392"/>
    </source>
</evidence>
<feature type="non-terminal residue" evidence="3">
    <location>
        <position position="205"/>
    </location>
</feature>
<keyword evidence="4" id="KW-1185">Reference proteome</keyword>
<evidence type="ECO:0000256" key="1">
    <source>
        <dbReference type="ARBA" id="ARBA00008769"/>
    </source>
</evidence>
<gene>
    <name evidence="3" type="ORF">JYK14_08010</name>
</gene>
<protein>
    <submittedName>
        <fullName evidence="3">Carbohydrate porin</fullName>
    </submittedName>
</protein>
<comment type="caution">
    <text evidence="3">The sequence shown here is derived from an EMBL/GenBank/DDBJ whole genome shotgun (WGS) entry which is preliminary data.</text>
</comment>
<evidence type="ECO:0000256" key="2">
    <source>
        <dbReference type="RuleBase" id="RU363072"/>
    </source>
</evidence>